<evidence type="ECO:0000313" key="3">
    <source>
        <dbReference type="EMBL" id="KAF4728385.1"/>
    </source>
</evidence>
<reference evidence="3 4" key="1">
    <citation type="submission" date="2020-04" db="EMBL/GenBank/DDBJ databases">
        <title>Perkinsus olseni comparative genomics.</title>
        <authorList>
            <person name="Bogema D.R."/>
        </authorList>
    </citation>
    <scope>NUCLEOTIDE SEQUENCE [LARGE SCALE GENOMIC DNA]</scope>
    <source>
        <strain evidence="3 4">ATCC PRA-207</strain>
    </source>
</reference>
<sequence>APCRSFTLLMLAMQLGGNPLPTLEMTPHAEQGEIRTVDGIYCSYLRQYLKPPPSANYQLFLTENEGPAPNGVYYGFNAAGTEVTIRFNENAQVEHVQGLEHTGFNELNAASRFKRHGKDGLGNEFVVQDDTGEIDPDDATDHTLTEQMGQQ</sequence>
<protein>
    <submittedName>
        <fullName evidence="3">Uncharacterized protein</fullName>
    </submittedName>
</protein>
<evidence type="ECO:0000313" key="4">
    <source>
        <dbReference type="Proteomes" id="UP000553632"/>
    </source>
</evidence>
<keyword evidence="2" id="KW-0732">Signal</keyword>
<dbReference type="EMBL" id="JABANO010020514">
    <property type="protein sequence ID" value="KAF4728385.1"/>
    <property type="molecule type" value="Genomic_DNA"/>
</dbReference>
<proteinExistence type="predicted"/>
<keyword evidence="4" id="KW-1185">Reference proteome</keyword>
<dbReference type="Proteomes" id="UP000553632">
    <property type="component" value="Unassembled WGS sequence"/>
</dbReference>
<dbReference type="AlphaFoldDB" id="A0A7J6S6Z6"/>
<gene>
    <name evidence="3" type="ORF">FOZ63_002486</name>
</gene>
<name>A0A7J6S6Z6_PEROL</name>
<evidence type="ECO:0000256" key="1">
    <source>
        <dbReference type="SAM" id="MobiDB-lite"/>
    </source>
</evidence>
<feature type="non-terminal residue" evidence="3">
    <location>
        <position position="1"/>
    </location>
</feature>
<evidence type="ECO:0000256" key="2">
    <source>
        <dbReference type="SAM" id="SignalP"/>
    </source>
</evidence>
<feature type="non-terminal residue" evidence="3">
    <location>
        <position position="151"/>
    </location>
</feature>
<organism evidence="3 4">
    <name type="scientific">Perkinsus olseni</name>
    <name type="common">Perkinsus atlanticus</name>
    <dbReference type="NCBI Taxonomy" id="32597"/>
    <lineage>
        <taxon>Eukaryota</taxon>
        <taxon>Sar</taxon>
        <taxon>Alveolata</taxon>
        <taxon>Perkinsozoa</taxon>
        <taxon>Perkinsea</taxon>
        <taxon>Perkinsida</taxon>
        <taxon>Perkinsidae</taxon>
        <taxon>Perkinsus</taxon>
    </lineage>
</organism>
<comment type="caution">
    <text evidence="3">The sequence shown here is derived from an EMBL/GenBank/DDBJ whole genome shotgun (WGS) entry which is preliminary data.</text>
</comment>
<feature type="chain" id="PRO_5029703749" evidence="2">
    <location>
        <begin position="18"/>
        <end position="151"/>
    </location>
</feature>
<feature type="signal peptide" evidence="2">
    <location>
        <begin position="1"/>
        <end position="17"/>
    </location>
</feature>
<accession>A0A7J6S6Z6</accession>
<feature type="region of interest" description="Disordered" evidence="1">
    <location>
        <begin position="128"/>
        <end position="151"/>
    </location>
</feature>